<evidence type="ECO:0000256" key="5">
    <source>
        <dbReference type="ARBA" id="ARBA00023186"/>
    </source>
</evidence>
<dbReference type="Proteomes" id="UP000807555">
    <property type="component" value="Unassembled WGS sequence"/>
</dbReference>
<evidence type="ECO:0000259" key="6">
    <source>
        <dbReference type="Pfam" id="PF00345"/>
    </source>
</evidence>
<accession>A0AAQ0VBN8</accession>
<dbReference type="InterPro" id="IPR016147">
    <property type="entry name" value="Pili_assmbl_chaperone_N"/>
</dbReference>
<evidence type="ECO:0000313" key="9">
    <source>
        <dbReference type="Proteomes" id="UP000282299"/>
    </source>
</evidence>
<comment type="similarity">
    <text evidence="2">Belongs to the periplasmic pilus chaperone family.</text>
</comment>
<dbReference type="Gene3D" id="2.60.40.10">
    <property type="entry name" value="Immunoglobulins"/>
    <property type="match status" value="2"/>
</dbReference>
<reference evidence="9" key="2">
    <citation type="submission" date="2018-10" db="EMBL/GenBank/DDBJ databases">
        <title>FDA dAtabase for Regulatory Grade micrObial Sequences (FDA-ARGOS): Supporting development and validation of Infectious Disease Dx tests.</title>
        <authorList>
            <person name="Goldberg B."/>
            <person name="Campos J."/>
            <person name="Tallon L."/>
            <person name="Sadzewicz L."/>
            <person name="Zhao X."/>
            <person name="Vavikolanu K."/>
            <person name="Mehta A."/>
            <person name="Aluvathingal J."/>
            <person name="Nadendla S."/>
            <person name="Geyer C."/>
            <person name="Nandy P."/>
            <person name="Yan Y."/>
            <person name="Sichtig H."/>
        </authorList>
    </citation>
    <scope>NUCLEOTIDE SEQUENCE [LARGE SCALE GENOMIC DNA]</scope>
    <source>
        <strain evidence="9">FDAARGOS_526</strain>
    </source>
</reference>
<proteinExistence type="inferred from homology"/>
<dbReference type="AlphaFoldDB" id="A0AAQ0VBN8"/>
<dbReference type="NCBIfam" id="NF007392">
    <property type="entry name" value="PRK09918.1"/>
    <property type="match status" value="1"/>
</dbReference>
<dbReference type="SUPFAM" id="SSF49584">
    <property type="entry name" value="Periplasmic chaperone C-domain"/>
    <property type="match status" value="1"/>
</dbReference>
<sequence length="250" mass="27389">MDRWGVFPIEGITIMSDKSCTVKAYIFAATLLCLPLSQAYAAGMVPASTLLVIEESHNGGTINVKNSDTVPMLLYTTIEDVKDDSGITVNVTQPVVRVEPGQEQQVRFIMESSAPLTKEHYKRVTFEGIPPSGVSKGAMKVNFNLRQDLPVLIRPKNLPVVTDAWKLLKWSGSGQHIKVSNPSAYVVRLAQQVIFLPSQTAGEIAKTYILPGEVLDVTVKKSIISDQSVRFFPASRYGIDIPNFTAPLTP</sequence>
<dbReference type="PANTHER" id="PTHR30251:SF3">
    <property type="entry name" value="FIMBRIAL CHAPARONE PROTEIN"/>
    <property type="match status" value="1"/>
</dbReference>
<keyword evidence="4" id="KW-0574">Periplasm</keyword>
<keyword evidence="5" id="KW-0143">Chaperone</keyword>
<keyword evidence="3" id="KW-0732">Signal</keyword>
<evidence type="ECO:0000313" key="7">
    <source>
        <dbReference type="EMBL" id="MBJ9869578.1"/>
    </source>
</evidence>
<dbReference type="InterPro" id="IPR008962">
    <property type="entry name" value="PapD-like_sf"/>
</dbReference>
<organism evidence="8 9">
    <name type="scientific">Citrobacter koseri</name>
    <name type="common">Citrobacter diversus</name>
    <dbReference type="NCBI Taxonomy" id="545"/>
    <lineage>
        <taxon>Bacteria</taxon>
        <taxon>Pseudomonadati</taxon>
        <taxon>Pseudomonadota</taxon>
        <taxon>Gammaproteobacteria</taxon>
        <taxon>Enterobacterales</taxon>
        <taxon>Enterobacteriaceae</taxon>
        <taxon>Citrobacter</taxon>
    </lineage>
</organism>
<comment type="caution">
    <text evidence="8">The sequence shown here is derived from an EMBL/GenBank/DDBJ whole genome shotgun (WGS) entry which is preliminary data.</text>
</comment>
<dbReference type="EMBL" id="JADVNV010000007">
    <property type="protein sequence ID" value="MBJ9869578.1"/>
    <property type="molecule type" value="Genomic_DNA"/>
</dbReference>
<dbReference type="InterPro" id="IPR050643">
    <property type="entry name" value="Periplasmic_pilus_chap"/>
</dbReference>
<comment type="subcellular location">
    <subcellularLocation>
        <location evidence="1">Periplasm</location>
    </subcellularLocation>
</comment>
<evidence type="ECO:0000256" key="2">
    <source>
        <dbReference type="ARBA" id="ARBA00007399"/>
    </source>
</evidence>
<dbReference type="Proteomes" id="UP000282299">
    <property type="component" value="Unassembled WGS sequence"/>
</dbReference>
<protein>
    <submittedName>
        <fullName evidence="7">Fimbria/pilus periplasmic chaperone</fullName>
    </submittedName>
    <submittedName>
        <fullName evidence="8">Fimbrial chaperone protein</fullName>
    </submittedName>
</protein>
<dbReference type="PANTHER" id="PTHR30251">
    <property type="entry name" value="PILUS ASSEMBLY CHAPERONE"/>
    <property type="match status" value="1"/>
</dbReference>
<evidence type="ECO:0000256" key="4">
    <source>
        <dbReference type="ARBA" id="ARBA00022764"/>
    </source>
</evidence>
<name>A0AAQ0VBN8_CITKO</name>
<evidence type="ECO:0000256" key="1">
    <source>
        <dbReference type="ARBA" id="ARBA00004418"/>
    </source>
</evidence>
<dbReference type="GO" id="GO:0071555">
    <property type="term" value="P:cell wall organization"/>
    <property type="evidence" value="ECO:0007669"/>
    <property type="project" value="InterPro"/>
</dbReference>
<dbReference type="PRINTS" id="PR00969">
    <property type="entry name" value="CHAPERONPILI"/>
</dbReference>
<evidence type="ECO:0000313" key="8">
    <source>
        <dbReference type="EMBL" id="RSC19757.1"/>
    </source>
</evidence>
<evidence type="ECO:0000256" key="3">
    <source>
        <dbReference type="ARBA" id="ARBA00022729"/>
    </source>
</evidence>
<dbReference type="InterPro" id="IPR036316">
    <property type="entry name" value="Pili_assmbl_chap_C_dom_sf"/>
</dbReference>
<reference evidence="7" key="3">
    <citation type="submission" date="2020-11" db="EMBL/GenBank/DDBJ databases">
        <title>Enhanced detection system for hospital associated transmission using whole genome sequencing surveillance.</title>
        <authorList>
            <person name="Harrison L.H."/>
            <person name="Van Tyne D."/>
            <person name="Marsh J.W."/>
            <person name="Griffith M.P."/>
            <person name="Snyder D.J."/>
            <person name="Cooper V.S."/>
            <person name="Mustapha M."/>
        </authorList>
    </citation>
    <scope>NUCLEOTIDE SEQUENCE</scope>
    <source>
        <strain evidence="7">CB00014</strain>
    </source>
</reference>
<dbReference type="GO" id="GO:0030288">
    <property type="term" value="C:outer membrane-bounded periplasmic space"/>
    <property type="evidence" value="ECO:0007669"/>
    <property type="project" value="InterPro"/>
</dbReference>
<reference evidence="8" key="1">
    <citation type="submission" date="2018-10" db="EMBL/GenBank/DDBJ databases">
        <title>FDA dAtabase for Regulatory Grade micrObial Sequences (FDA-ARGOS): Supporting development and validation of Infectious Disease Dx tests.</title>
        <authorList>
            <person name="Campos J."/>
            <person name="Goldberg B."/>
            <person name="Tallon L.J."/>
            <person name="Sadzewicz L."/>
            <person name="Zhao X."/>
            <person name="Vavikolanu K."/>
            <person name="Mehta A."/>
            <person name="Aluvathingal J."/>
            <person name="Nadendla S."/>
            <person name="Geyer C."/>
            <person name="Nandy P."/>
            <person name="Yan Y."/>
            <person name="Sichtig H."/>
        </authorList>
    </citation>
    <scope>NUCLEOTIDE SEQUENCE</scope>
    <source>
        <strain evidence="8">FDAARGOS_526</strain>
    </source>
</reference>
<dbReference type="SUPFAM" id="SSF49354">
    <property type="entry name" value="PapD-like"/>
    <property type="match status" value="1"/>
</dbReference>
<dbReference type="EMBL" id="RKIT01000002">
    <property type="protein sequence ID" value="RSC19757.1"/>
    <property type="molecule type" value="Genomic_DNA"/>
</dbReference>
<feature type="domain" description="Pili assembly chaperone N-terminal" evidence="6">
    <location>
        <begin position="43"/>
        <end position="158"/>
    </location>
</feature>
<dbReference type="Pfam" id="PF00345">
    <property type="entry name" value="PapD_N"/>
    <property type="match status" value="1"/>
</dbReference>
<dbReference type="InterPro" id="IPR013783">
    <property type="entry name" value="Ig-like_fold"/>
</dbReference>
<dbReference type="InterPro" id="IPR001829">
    <property type="entry name" value="Pili_assmbl_chaperone_bac"/>
</dbReference>
<gene>
    <name evidence="8" type="ORF">EGS84_23755</name>
    <name evidence="7" type="ORF">I5687_16630</name>
</gene>